<keyword evidence="7 9" id="KW-0472">Membrane</keyword>
<comment type="similarity">
    <text evidence="2">Belongs to the major facilitator superfamily. TCR/Tet family.</text>
</comment>
<keyword evidence="12" id="KW-1185">Reference proteome</keyword>
<evidence type="ECO:0000313" key="12">
    <source>
        <dbReference type="Proteomes" id="UP000503540"/>
    </source>
</evidence>
<proteinExistence type="inferred from homology"/>
<dbReference type="Proteomes" id="UP000503540">
    <property type="component" value="Chromosome"/>
</dbReference>
<dbReference type="AlphaFoldDB" id="A0A6G9YKW5"/>
<dbReference type="PROSITE" id="PS50850">
    <property type="entry name" value="MFS"/>
    <property type="match status" value="1"/>
</dbReference>
<feature type="transmembrane region" description="Helical" evidence="9">
    <location>
        <begin position="137"/>
        <end position="156"/>
    </location>
</feature>
<dbReference type="InterPro" id="IPR020846">
    <property type="entry name" value="MFS_dom"/>
</dbReference>
<feature type="transmembrane region" description="Helical" evidence="9">
    <location>
        <begin position="392"/>
        <end position="412"/>
    </location>
</feature>
<evidence type="ECO:0000256" key="7">
    <source>
        <dbReference type="ARBA" id="ARBA00023136"/>
    </source>
</evidence>
<name>A0A6G9YKW5_9NOCA</name>
<feature type="transmembrane region" description="Helical" evidence="9">
    <location>
        <begin position="72"/>
        <end position="94"/>
    </location>
</feature>
<evidence type="ECO:0000259" key="10">
    <source>
        <dbReference type="PROSITE" id="PS50850"/>
    </source>
</evidence>
<feature type="transmembrane region" description="Helical" evidence="9">
    <location>
        <begin position="106"/>
        <end position="125"/>
    </location>
</feature>
<evidence type="ECO:0000256" key="6">
    <source>
        <dbReference type="ARBA" id="ARBA00022989"/>
    </source>
</evidence>
<gene>
    <name evidence="11" type="ORF">F5544_28610</name>
</gene>
<feature type="transmembrane region" description="Helical" evidence="9">
    <location>
        <begin position="352"/>
        <end position="372"/>
    </location>
</feature>
<feature type="transmembrane region" description="Helical" evidence="9">
    <location>
        <begin position="418"/>
        <end position="440"/>
    </location>
</feature>
<feature type="transmembrane region" description="Helical" evidence="9">
    <location>
        <begin position="324"/>
        <end position="346"/>
    </location>
</feature>
<keyword evidence="6 9" id="KW-1133">Transmembrane helix</keyword>
<reference evidence="11 12" key="1">
    <citation type="journal article" date="2019" name="ACS Chem. Biol.">
        <title>Identification and Mobilization of a Cryptic Antibiotic Biosynthesis Gene Locus from a Human-Pathogenic Nocardia Isolate.</title>
        <authorList>
            <person name="Herisse M."/>
            <person name="Ishida K."/>
            <person name="Porter J.L."/>
            <person name="Howden B."/>
            <person name="Hertweck C."/>
            <person name="Stinear T.P."/>
            <person name="Pidot S.J."/>
        </authorList>
    </citation>
    <scope>NUCLEOTIDE SEQUENCE [LARGE SCALE GENOMIC DNA]</scope>
    <source>
        <strain evidence="11 12">AUSMDU00012717</strain>
    </source>
</reference>
<feature type="domain" description="Major facilitator superfamily (MFS) profile" evidence="10">
    <location>
        <begin position="72"/>
        <end position="520"/>
    </location>
</feature>
<keyword evidence="5 9" id="KW-0812">Transmembrane</keyword>
<evidence type="ECO:0000256" key="1">
    <source>
        <dbReference type="ARBA" id="ARBA00004429"/>
    </source>
</evidence>
<feature type="transmembrane region" description="Helical" evidence="9">
    <location>
        <begin position="258"/>
        <end position="276"/>
    </location>
</feature>
<protein>
    <submittedName>
        <fullName evidence="11">MFS transporter</fullName>
    </submittedName>
</protein>
<feature type="region of interest" description="Disordered" evidence="8">
    <location>
        <begin position="8"/>
        <end position="32"/>
    </location>
</feature>
<dbReference type="PANTHER" id="PTHR23501:SF191">
    <property type="entry name" value="VACUOLAR BASIC AMINO ACID TRANSPORTER 4"/>
    <property type="match status" value="1"/>
</dbReference>
<dbReference type="PRINTS" id="PR01036">
    <property type="entry name" value="TCRTETB"/>
</dbReference>
<evidence type="ECO:0000256" key="5">
    <source>
        <dbReference type="ARBA" id="ARBA00022692"/>
    </source>
</evidence>
<keyword evidence="4" id="KW-1003">Cell membrane</keyword>
<feature type="transmembrane region" description="Helical" evidence="9">
    <location>
        <begin position="223"/>
        <end position="246"/>
    </location>
</feature>
<dbReference type="PANTHER" id="PTHR23501">
    <property type="entry name" value="MAJOR FACILITATOR SUPERFAMILY"/>
    <property type="match status" value="1"/>
</dbReference>
<feature type="transmembrane region" description="Helical" evidence="9">
    <location>
        <begin position="282"/>
        <end position="303"/>
    </location>
</feature>
<dbReference type="InterPro" id="IPR011701">
    <property type="entry name" value="MFS"/>
</dbReference>
<organism evidence="11 12">
    <name type="scientific">Nocardia arthritidis</name>
    <dbReference type="NCBI Taxonomy" id="228602"/>
    <lineage>
        <taxon>Bacteria</taxon>
        <taxon>Bacillati</taxon>
        <taxon>Actinomycetota</taxon>
        <taxon>Actinomycetes</taxon>
        <taxon>Mycobacteriales</taxon>
        <taxon>Nocardiaceae</taxon>
        <taxon>Nocardia</taxon>
    </lineage>
</organism>
<dbReference type="KEGG" id="nah:F5544_28610"/>
<dbReference type="GO" id="GO:0022857">
    <property type="term" value="F:transmembrane transporter activity"/>
    <property type="evidence" value="ECO:0007669"/>
    <property type="project" value="InterPro"/>
</dbReference>
<dbReference type="CDD" id="cd17502">
    <property type="entry name" value="MFS_Azr1_MDR_like"/>
    <property type="match status" value="1"/>
</dbReference>
<dbReference type="SUPFAM" id="SSF103473">
    <property type="entry name" value="MFS general substrate transporter"/>
    <property type="match status" value="1"/>
</dbReference>
<dbReference type="Pfam" id="PF07690">
    <property type="entry name" value="MFS_1"/>
    <property type="match status" value="1"/>
</dbReference>
<dbReference type="FunFam" id="1.20.1720.10:FF:000004">
    <property type="entry name" value="EmrB/QacA family drug resistance transporter"/>
    <property type="match status" value="1"/>
</dbReference>
<keyword evidence="3" id="KW-0813">Transport</keyword>
<dbReference type="Gene3D" id="1.20.1250.20">
    <property type="entry name" value="MFS general substrate transporter like domains"/>
    <property type="match status" value="1"/>
</dbReference>
<dbReference type="GO" id="GO:0005886">
    <property type="term" value="C:plasma membrane"/>
    <property type="evidence" value="ECO:0007669"/>
    <property type="project" value="UniProtKB-SubCell"/>
</dbReference>
<dbReference type="Gene3D" id="1.20.1720.10">
    <property type="entry name" value="Multidrug resistance protein D"/>
    <property type="match status" value="1"/>
</dbReference>
<feature type="transmembrane region" description="Helical" evidence="9">
    <location>
        <begin position="492"/>
        <end position="515"/>
    </location>
</feature>
<evidence type="ECO:0000256" key="2">
    <source>
        <dbReference type="ARBA" id="ARBA00007520"/>
    </source>
</evidence>
<feature type="transmembrane region" description="Helical" evidence="9">
    <location>
        <begin position="162"/>
        <end position="183"/>
    </location>
</feature>
<evidence type="ECO:0000256" key="9">
    <source>
        <dbReference type="SAM" id="Phobius"/>
    </source>
</evidence>
<evidence type="ECO:0000313" key="11">
    <source>
        <dbReference type="EMBL" id="QIS13573.1"/>
    </source>
</evidence>
<feature type="transmembrane region" description="Helical" evidence="9">
    <location>
        <begin position="461"/>
        <end position="480"/>
    </location>
</feature>
<accession>A0A6G9YKW5</accession>
<sequence length="524" mass="53996">MPIWLGGAASASSGPRSADRLAGPPGRRDRQRGAITLRGGPIRRGSTRRKGLPVTAIQTNISVGLRSERGPILAAIMLANSLVALDSTIIATAVPTITTQLGGFAQFPWLFSIYLLAQAVTVPIYGKLADMLGRKPVMLFGIAIFALGSMLCGLATNMVALIGFRAVQGIGAGAVSPMSMTIAGDIYTVRERAKVQAYLASVWAASSVLGPLLGGVLSEYVGWRWIFLVNLPLAAVAAWMIVRQFTESAPRQRHRIDYLGAALLTVGAGALMLALLEGGQAWAWNSPTGIALCVGGAAVLAIFGWVERQAANPILPLWIFTRRIVVASSLVSLLVGAVLLGLTSYVPTFAQGVLGSGALIAGLTSGTLTLGWPLSASQAGKVYLRIGFRRTALIGSTLAALGAAALLLVGKGSTLPEVAAGCFVVGMGMGLMATPTLIAAQSSAEWSERGVVTSTNMFARNLGSAVGVAVFGALVNAHLPDPDHPAPTALTSAVHLVFVGVAIMTLVMVAASAMLPARDSGVAS</sequence>
<feature type="transmembrane region" description="Helical" evidence="9">
    <location>
        <begin position="195"/>
        <end position="217"/>
    </location>
</feature>
<evidence type="ECO:0000256" key="3">
    <source>
        <dbReference type="ARBA" id="ARBA00022448"/>
    </source>
</evidence>
<comment type="subcellular location">
    <subcellularLocation>
        <location evidence="1">Cell inner membrane</location>
        <topology evidence="1">Multi-pass membrane protein</topology>
    </subcellularLocation>
</comment>
<evidence type="ECO:0000256" key="4">
    <source>
        <dbReference type="ARBA" id="ARBA00022475"/>
    </source>
</evidence>
<dbReference type="EMBL" id="CP046172">
    <property type="protein sequence ID" value="QIS13573.1"/>
    <property type="molecule type" value="Genomic_DNA"/>
</dbReference>
<dbReference type="InterPro" id="IPR036259">
    <property type="entry name" value="MFS_trans_sf"/>
</dbReference>
<evidence type="ECO:0000256" key="8">
    <source>
        <dbReference type="SAM" id="MobiDB-lite"/>
    </source>
</evidence>